<dbReference type="CDD" id="cd00160">
    <property type="entry name" value="RhoGEF"/>
    <property type="match status" value="1"/>
</dbReference>
<feature type="region of interest" description="Disordered" evidence="2">
    <location>
        <begin position="1"/>
        <end position="73"/>
    </location>
</feature>
<dbReference type="GO" id="GO:0005085">
    <property type="term" value="F:guanyl-nucleotide exchange factor activity"/>
    <property type="evidence" value="ECO:0007669"/>
    <property type="project" value="InterPro"/>
</dbReference>
<dbReference type="PROSITE" id="PS50010">
    <property type="entry name" value="DH_2"/>
    <property type="match status" value="1"/>
</dbReference>
<dbReference type="CDD" id="cd13246">
    <property type="entry name" value="PH_Scd1"/>
    <property type="match status" value="1"/>
</dbReference>
<dbReference type="GO" id="GO:0030010">
    <property type="term" value="P:establishment of cell polarity"/>
    <property type="evidence" value="ECO:0007669"/>
    <property type="project" value="TreeGrafter"/>
</dbReference>
<dbReference type="InterPro" id="IPR000219">
    <property type="entry name" value="DH_dom"/>
</dbReference>
<dbReference type="GO" id="GO:0000935">
    <property type="term" value="C:division septum"/>
    <property type="evidence" value="ECO:0007669"/>
    <property type="project" value="TreeGrafter"/>
</dbReference>
<dbReference type="SUPFAM" id="SSF50729">
    <property type="entry name" value="PH domain-like"/>
    <property type="match status" value="1"/>
</dbReference>
<dbReference type="InterPro" id="IPR035899">
    <property type="entry name" value="DBL_dom_sf"/>
</dbReference>
<protein>
    <submittedName>
        <fullName evidence="5">Invasion-inducing protein TIAM1/CDC24 and related RhoGEF GTPases</fullName>
    </submittedName>
</protein>
<dbReference type="GO" id="GO:0043332">
    <property type="term" value="C:mating projection tip"/>
    <property type="evidence" value="ECO:0007669"/>
    <property type="project" value="TreeGrafter"/>
</dbReference>
<evidence type="ECO:0000256" key="1">
    <source>
        <dbReference type="SAM" id="Coils"/>
    </source>
</evidence>
<dbReference type="AlphaFoldDB" id="A0A0F7SRI7"/>
<dbReference type="PROSITE" id="PS51745">
    <property type="entry name" value="PB1"/>
    <property type="match status" value="1"/>
</dbReference>
<dbReference type="PANTHER" id="PTHR47339">
    <property type="entry name" value="CELL DIVISION CONTROL PROTEIN 24"/>
    <property type="match status" value="1"/>
</dbReference>
<dbReference type="SUPFAM" id="SSF54277">
    <property type="entry name" value="CAD &amp; PB1 domains"/>
    <property type="match status" value="1"/>
</dbReference>
<evidence type="ECO:0000259" key="3">
    <source>
        <dbReference type="PROSITE" id="PS50010"/>
    </source>
</evidence>
<dbReference type="GO" id="GO:0031106">
    <property type="term" value="P:septin ring organization"/>
    <property type="evidence" value="ECO:0007669"/>
    <property type="project" value="TreeGrafter"/>
</dbReference>
<dbReference type="InterPro" id="IPR011993">
    <property type="entry name" value="PH-like_dom_sf"/>
</dbReference>
<accession>A0A0F7SRI7</accession>
<evidence type="ECO:0000259" key="4">
    <source>
        <dbReference type="PROSITE" id="PS51745"/>
    </source>
</evidence>
<evidence type="ECO:0000313" key="5">
    <source>
        <dbReference type="EMBL" id="CED83125.1"/>
    </source>
</evidence>
<feature type="region of interest" description="Disordered" evidence="2">
    <location>
        <begin position="715"/>
        <end position="823"/>
    </location>
</feature>
<evidence type="ECO:0000256" key="2">
    <source>
        <dbReference type="SAM" id="MobiDB-lite"/>
    </source>
</evidence>
<feature type="coiled-coil region" evidence="1">
    <location>
        <begin position="538"/>
        <end position="565"/>
    </location>
</feature>
<dbReference type="Pfam" id="PF00621">
    <property type="entry name" value="RhoGEF"/>
    <property type="match status" value="1"/>
</dbReference>
<dbReference type="SUPFAM" id="SSF48065">
    <property type="entry name" value="DBL homology domain (DH-domain)"/>
    <property type="match status" value="1"/>
</dbReference>
<dbReference type="InterPro" id="IPR033511">
    <property type="entry name" value="Cdc24/Scd1_PH_dom"/>
</dbReference>
<dbReference type="InterPro" id="IPR053793">
    <property type="entry name" value="PB1-like"/>
</dbReference>
<feature type="domain" description="PB1" evidence="4">
    <location>
        <begin position="1099"/>
        <end position="1181"/>
    </location>
</feature>
<dbReference type="Pfam" id="PF15411">
    <property type="entry name" value="PH_10"/>
    <property type="match status" value="1"/>
</dbReference>
<proteinExistence type="predicted"/>
<dbReference type="GO" id="GO:0005634">
    <property type="term" value="C:nucleus"/>
    <property type="evidence" value="ECO:0007669"/>
    <property type="project" value="TreeGrafter"/>
</dbReference>
<sequence length="1190" mass="131605">MASSSSNLIYHPWTPGSTASSSSTTIEDPKSSPYGQSIASRSSAQLSIQPTALSPTGSSSSHPGHIQISLPPNQPNTLALKTAQLSANIQNGNTSIFQIARHIKHRLLTLRGFSPYLDYNPSPDLGFSEGEINPTVVEHVWWSLRTGSSFVFLVNRVGQTGVWADSLKKMRADGSSHWVNIEGEDIKWDMAAGEKALNWMVVQMGDPKKKLLCQKPLYKTLSFLMQLKDVGGWPNDELWSITDLYKPNTNSFVKILHTATLLLDKLPATQSPTDESFSPVNDVGSSNPFGYQSSSQTPIPTPGASTGYNAFDSLGPKPLYPNTPGSASNGFFTGIHAIPGAITPGGAALMGGMGSASQLGSSPLSIGEAENLVKELVETERKYVQELEVLHQYSESLLANDMISLDTAHHIFSNLHVLLDFQRKFQISLETEAEKADGSNWRMGDWGKPFIKHEREFECYGPFCANYTEALEMVQTHMPQLSSRSDLILEPTREVQAFLIKPIQRITKYPLLLSSLVKASSPSDNIHHQSLLLGVEAVKRITEKVNETRRAKENEETKIELMKRVSDWKDHDPLLFGDLVIDEHLIATKGGSDRDYHVFLFEKMLLCCKDGGDKVLKKGQKLLRSKTGSNGFNKNAERSQYFVKGRIYCNNLTHTEIVTRKDGGLGLQVYWRSQEAPDTSASFVLHMKNDESLRKWDSQVKRLIQQERRLIRQAAANRANHHSHHSQQSAGSSFQPHHRSTPSFTTDAFSPRSVHNDHDETDHSAGGWETDGESVISGVPRPRRGSEAQSQIGSSRRPTTSSRDNSSDVTQTLSGRGRARTEEFRGNLVHDWRTEQQQMQLQQQLQSQMQMHQQPVPAMPSFPRNVSMPSSTSSIQPDPSWNNVIPTGGTGGGLSKSSRTQMSLSNTRRHHAEDLPAGPPSTFNNGPTVVRNGVQALSRQPNSAGLVEHRNHPQSMAPNPSRPVVPYRNRSASSPMAYQAQQQQQRQQQKDLAHPPMPSSSPPTTMTPQESSISSTEALVEQLVIGPTNSSKSSLANSGREVDKRASGESTSTSISDESQSSPATPFGSSGPRRNIPVRMGSEDSNTQMTSLKNLTGPTTMMRIHFEDDVLMINVPVDSEIESLKTRVFKKIARGRPEYNSKRLQMKYRDLDEDLVLLKTQEDWEVCMADLDSQQIELEATLLDPLSGRA</sequence>
<feature type="compositionally biased region" description="Low complexity" evidence="2">
    <location>
        <begin position="54"/>
        <end position="65"/>
    </location>
</feature>
<dbReference type="Gene3D" id="1.20.900.10">
    <property type="entry name" value="Dbl homology (DH) domain"/>
    <property type="match status" value="1"/>
</dbReference>
<dbReference type="SMART" id="SM00666">
    <property type="entry name" value="PB1"/>
    <property type="match status" value="1"/>
</dbReference>
<feature type="compositionally biased region" description="Basic and acidic residues" evidence="2">
    <location>
        <begin position="754"/>
        <end position="763"/>
    </location>
</feature>
<organism evidence="5">
    <name type="scientific">Phaffia rhodozyma</name>
    <name type="common">Yeast</name>
    <name type="synonym">Xanthophyllomyces dendrorhous</name>
    <dbReference type="NCBI Taxonomy" id="264483"/>
    <lineage>
        <taxon>Eukaryota</taxon>
        <taxon>Fungi</taxon>
        <taxon>Dikarya</taxon>
        <taxon>Basidiomycota</taxon>
        <taxon>Agaricomycotina</taxon>
        <taxon>Tremellomycetes</taxon>
        <taxon>Cystofilobasidiales</taxon>
        <taxon>Mrakiaceae</taxon>
        <taxon>Phaffia</taxon>
    </lineage>
</organism>
<feature type="region of interest" description="Disordered" evidence="2">
    <location>
        <begin position="887"/>
        <end position="1090"/>
    </location>
</feature>
<dbReference type="InterPro" id="IPR000270">
    <property type="entry name" value="PB1_dom"/>
</dbReference>
<dbReference type="EMBL" id="LN483142">
    <property type="protein sequence ID" value="CED83125.1"/>
    <property type="molecule type" value="Genomic_DNA"/>
</dbReference>
<feature type="compositionally biased region" description="Low complexity" evidence="2">
    <location>
        <begin position="1048"/>
        <end position="1062"/>
    </location>
</feature>
<feature type="compositionally biased region" description="Polar residues" evidence="2">
    <location>
        <begin position="1027"/>
        <end position="1037"/>
    </location>
</feature>
<feature type="domain" description="DH" evidence="3">
    <location>
        <begin position="368"/>
        <end position="548"/>
    </location>
</feature>
<name>A0A0F7SRI7_PHARH</name>
<feature type="compositionally biased region" description="Polar residues" evidence="2">
    <location>
        <begin position="787"/>
        <end position="814"/>
    </location>
</feature>
<keyword evidence="1" id="KW-0175">Coiled coil</keyword>
<dbReference type="PANTHER" id="PTHR47339:SF1">
    <property type="entry name" value="CELL DIVISION CONTROL PROTEIN 24"/>
    <property type="match status" value="1"/>
</dbReference>
<feature type="region of interest" description="Disordered" evidence="2">
    <location>
        <begin position="271"/>
        <end position="307"/>
    </location>
</feature>
<dbReference type="GO" id="GO:0005737">
    <property type="term" value="C:cytoplasm"/>
    <property type="evidence" value="ECO:0007669"/>
    <property type="project" value="TreeGrafter"/>
</dbReference>
<dbReference type="SMART" id="SM00325">
    <property type="entry name" value="RhoGEF"/>
    <property type="match status" value="1"/>
</dbReference>
<feature type="compositionally biased region" description="Polar residues" evidence="2">
    <location>
        <begin position="895"/>
        <end position="906"/>
    </location>
</feature>
<dbReference type="Pfam" id="PF00564">
    <property type="entry name" value="PB1"/>
    <property type="match status" value="1"/>
</dbReference>
<feature type="compositionally biased region" description="Polar residues" evidence="2">
    <location>
        <begin position="33"/>
        <end position="53"/>
    </location>
</feature>
<reference evidence="5" key="1">
    <citation type="submission" date="2014-08" db="EMBL/GenBank/DDBJ databases">
        <authorList>
            <person name="Sharma Rahul"/>
            <person name="Thines Marco"/>
        </authorList>
    </citation>
    <scope>NUCLEOTIDE SEQUENCE</scope>
</reference>
<dbReference type="Gene3D" id="3.10.20.90">
    <property type="entry name" value="Phosphatidylinositol 3-kinase Catalytic Subunit, Chain A, domain 1"/>
    <property type="match status" value="1"/>
</dbReference>
<dbReference type="InterPro" id="IPR053026">
    <property type="entry name" value="CDC42_GEF"/>
</dbReference>
<dbReference type="Gene3D" id="2.30.29.30">
    <property type="entry name" value="Pleckstrin-homology domain (PH domain)/Phosphotyrosine-binding domain (PTB)"/>
    <property type="match status" value="1"/>
</dbReference>